<feature type="domain" description="Non-reducing end beta-L-arabinofuranosidase-like GH127 catalytic" evidence="1">
    <location>
        <begin position="28"/>
        <end position="414"/>
    </location>
</feature>
<feature type="domain" description="Non-reducing end beta-L-arabinofuranosidase-like GH127 middle" evidence="2">
    <location>
        <begin position="426"/>
        <end position="511"/>
    </location>
</feature>
<keyword evidence="5" id="KW-1185">Reference proteome</keyword>
<comment type="caution">
    <text evidence="4">The sequence shown here is derived from an EMBL/GenBank/DDBJ whole genome shotgun (WGS) entry which is preliminary data.</text>
</comment>
<evidence type="ECO:0000259" key="2">
    <source>
        <dbReference type="Pfam" id="PF20736"/>
    </source>
</evidence>
<gene>
    <name evidence="4" type="ORF">ACFSJ0_54410</name>
</gene>
<dbReference type="RefSeq" id="WP_219538061.1">
    <property type="nucleotide sequence ID" value="NZ_JAHKRM010000043.1"/>
</dbReference>
<dbReference type="InterPro" id="IPR012878">
    <property type="entry name" value="Beta-AFase-like_GH127_cat"/>
</dbReference>
<evidence type="ECO:0000313" key="4">
    <source>
        <dbReference type="EMBL" id="MFD1546116.1"/>
    </source>
</evidence>
<dbReference type="Proteomes" id="UP001597097">
    <property type="component" value="Unassembled WGS sequence"/>
</dbReference>
<evidence type="ECO:0000259" key="3">
    <source>
        <dbReference type="Pfam" id="PF20737"/>
    </source>
</evidence>
<feature type="domain" description="Non-reducing end beta-L-arabinofuranosidase-like GH127 C-terminal" evidence="3">
    <location>
        <begin position="514"/>
        <end position="628"/>
    </location>
</feature>
<sequence>MTAAGGPAVPTSTAAVALRPLPLSGSRVVGGFWARRLEANRAALPLGHERLLEAGHLGNLRIAANEATGTAQGASFWDSDVYKWLEAVAWEYAHSPDEGLLDHLRRLSRTIAAAQRDDGYLNSAIQLRGEERYARLWTSHELYCAGHLIQAAVAAARATGEVQLLRVATRFADHLADTFGPDRRGELDGHPVVEMALVELYRQTGTRRYLDLARHFVEARGHGHAAKPGFDPSHYGDPAHYSDRLPVREAETLEGHAVRALYFAAGATDVAIETGDAALLAAVRRQYDTMRRQKQHITGAVGSRWDGEAFGEAYELPPDRAYAETCAAIGAMQWAWRLLLATGESVYADQIELLVYNALLPAVSLREADYFYVNTLHRRTGARGDVQRSPAHGRRPWFNCACCPPNVMRTLAGLPAYLATGTEDGLQVHLYAQSTLTSGGLTVDVETDYPWDGLVTVTVREAPRREVELALRMPDWAEGSTVDDKPVAPGGYARTRRVFQPGDQLRLRMPMPARVLVADDRVDATRGCVAVTRGPLVYAVEQPDQPAGVILEDLRLDPATPPRPEHRPDLLDGVTVLRADGALARGPAGSPYLPYGQPPAPARSTDITLIPYYAWANRGPHAMRVWIPRRNA</sequence>
<dbReference type="Pfam" id="PF20737">
    <property type="entry name" value="Glyco_hydro127C"/>
    <property type="match status" value="1"/>
</dbReference>
<dbReference type="InterPro" id="IPR049049">
    <property type="entry name" value="Beta-AFase-like_GH127_C"/>
</dbReference>
<dbReference type="InterPro" id="IPR049174">
    <property type="entry name" value="Beta-AFase-like"/>
</dbReference>
<keyword evidence="4" id="KW-0378">Hydrolase</keyword>
<organism evidence="4 5">
    <name type="scientific">Nonomuraea guangzhouensis</name>
    <dbReference type="NCBI Taxonomy" id="1291555"/>
    <lineage>
        <taxon>Bacteria</taxon>
        <taxon>Bacillati</taxon>
        <taxon>Actinomycetota</taxon>
        <taxon>Actinomycetes</taxon>
        <taxon>Streptosporangiales</taxon>
        <taxon>Streptosporangiaceae</taxon>
        <taxon>Nonomuraea</taxon>
    </lineage>
</organism>
<accession>A0ABW4GUY0</accession>
<evidence type="ECO:0000313" key="5">
    <source>
        <dbReference type="Proteomes" id="UP001597097"/>
    </source>
</evidence>
<dbReference type="PANTHER" id="PTHR43465">
    <property type="entry name" value="DUF1680 DOMAIN PROTEIN (AFU_ORTHOLOGUE AFUA_1G08910)"/>
    <property type="match status" value="1"/>
</dbReference>
<dbReference type="GO" id="GO:0016787">
    <property type="term" value="F:hydrolase activity"/>
    <property type="evidence" value="ECO:0007669"/>
    <property type="project" value="UniProtKB-KW"/>
</dbReference>
<reference evidence="5" key="1">
    <citation type="journal article" date="2019" name="Int. J. Syst. Evol. Microbiol.">
        <title>The Global Catalogue of Microorganisms (GCM) 10K type strain sequencing project: providing services to taxonomists for standard genome sequencing and annotation.</title>
        <authorList>
            <consortium name="The Broad Institute Genomics Platform"/>
            <consortium name="The Broad Institute Genome Sequencing Center for Infectious Disease"/>
            <person name="Wu L."/>
            <person name="Ma J."/>
        </authorList>
    </citation>
    <scope>NUCLEOTIDE SEQUENCE [LARGE SCALE GENOMIC DNA]</scope>
    <source>
        <strain evidence="5">CGMCC 1.15399</strain>
    </source>
</reference>
<protein>
    <submittedName>
        <fullName evidence="4">Glycoside hydrolase family 127 protein</fullName>
    </submittedName>
</protein>
<dbReference type="Pfam" id="PF20736">
    <property type="entry name" value="Glyco_hydro127M"/>
    <property type="match status" value="1"/>
</dbReference>
<dbReference type="PANTHER" id="PTHR43465:SF2">
    <property type="entry name" value="DUF1680 DOMAIN PROTEIN (AFU_ORTHOLOGUE AFUA_1G08910)"/>
    <property type="match status" value="1"/>
</dbReference>
<evidence type="ECO:0000259" key="1">
    <source>
        <dbReference type="Pfam" id="PF07944"/>
    </source>
</evidence>
<proteinExistence type="predicted"/>
<dbReference type="EMBL" id="JBHUCM010000057">
    <property type="protein sequence ID" value="MFD1546116.1"/>
    <property type="molecule type" value="Genomic_DNA"/>
</dbReference>
<name>A0ABW4GUY0_9ACTN</name>
<dbReference type="InterPro" id="IPR049046">
    <property type="entry name" value="Beta-AFase-like_GH127_middle"/>
</dbReference>
<dbReference type="Pfam" id="PF07944">
    <property type="entry name" value="Beta-AFase-like_GH127_cat"/>
    <property type="match status" value="1"/>
</dbReference>